<keyword evidence="3" id="KW-0547">Nucleotide-binding</keyword>
<proteinExistence type="inferred from homology"/>
<dbReference type="EMBL" id="CP004121">
    <property type="protein sequence ID" value="AGF55209.1"/>
    <property type="molecule type" value="Genomic_DNA"/>
</dbReference>
<dbReference type="GO" id="GO:0015833">
    <property type="term" value="P:peptide transport"/>
    <property type="evidence" value="ECO:0007669"/>
    <property type="project" value="InterPro"/>
</dbReference>
<feature type="domain" description="ABC transporter" evidence="5">
    <location>
        <begin position="6"/>
        <end position="262"/>
    </location>
</feature>
<dbReference type="InterPro" id="IPR027417">
    <property type="entry name" value="P-loop_NTPase"/>
</dbReference>
<dbReference type="Proteomes" id="UP000011728">
    <property type="component" value="Chromosome"/>
</dbReference>
<sequence length="331" mass="37563">MGNELLKVKNLKKYYTSKRDLFSKNQRVVKAVDDVTFSINEGSAFGLVGESGCGKSTTARTILNLIEPSGGSVEFNNEIIYDVEDKKFLSKEEMRRKRREMQMIFQDPYASLDPRMNIGEIVTEGLIKHKIATGNDALSMAKEFLELCGLRKDAINKYPHEFSGGQRQRIGIARSMILKPKFVIGDEPIAALDVSIQAQIANLLIDLKERFKLTYLFISHDLSFVRYFCDRVAVMYLGSIVEMGDSEELFNKRLHPYTKSLISAIPTTNPLLRTNRIILDGDVPSPSNPPKGCKFHTRCKYCTNICKEEVPNIEEVSKGYFLACHNWQDIN</sequence>
<dbReference type="InterPro" id="IPR050319">
    <property type="entry name" value="ABC_transp_ATP-bind"/>
</dbReference>
<evidence type="ECO:0000256" key="3">
    <source>
        <dbReference type="ARBA" id="ARBA00022741"/>
    </source>
</evidence>
<organism evidence="6 7">
    <name type="scientific">Clostridium saccharoperbutylacetonicum N1-4(HMT)</name>
    <dbReference type="NCBI Taxonomy" id="931276"/>
    <lineage>
        <taxon>Bacteria</taxon>
        <taxon>Bacillati</taxon>
        <taxon>Bacillota</taxon>
        <taxon>Clostridia</taxon>
        <taxon>Eubacteriales</taxon>
        <taxon>Clostridiaceae</taxon>
        <taxon>Clostridium</taxon>
    </lineage>
</organism>
<protein>
    <submittedName>
        <fullName evidence="6">Oligopeptide/dipeptide ABC transporter, ATPase subunit</fullName>
        <ecNumber evidence="6">3.6.3.24</ecNumber>
    </submittedName>
</protein>
<gene>
    <name evidence="6" type="ORF">Cspa_c14390</name>
</gene>
<dbReference type="KEGG" id="csr:Cspa_c14390"/>
<dbReference type="InterPro" id="IPR003593">
    <property type="entry name" value="AAA+_ATPase"/>
</dbReference>
<dbReference type="SUPFAM" id="SSF52540">
    <property type="entry name" value="P-loop containing nucleoside triphosphate hydrolases"/>
    <property type="match status" value="1"/>
</dbReference>
<dbReference type="PANTHER" id="PTHR43776:SF8">
    <property type="entry name" value="ABC TRANSPORTER, ATP-BINDING PROTEIN"/>
    <property type="match status" value="1"/>
</dbReference>
<accession>M1MB91</accession>
<reference evidence="6 7" key="1">
    <citation type="submission" date="2013-02" db="EMBL/GenBank/DDBJ databases">
        <title>Genome sequence of Clostridium saccharoperbutylacetonicum N1-4(HMT).</title>
        <authorList>
            <person name="Poehlein A."/>
            <person name="Daniel R."/>
        </authorList>
    </citation>
    <scope>NUCLEOTIDE SEQUENCE [LARGE SCALE GENOMIC DNA]</scope>
    <source>
        <strain evidence="7">N1-4(HMT)</strain>
    </source>
</reference>
<dbReference type="NCBIfam" id="TIGR01727">
    <property type="entry name" value="oligo_HPY"/>
    <property type="match status" value="1"/>
</dbReference>
<dbReference type="PATRIC" id="fig|931276.5.peg.1397"/>
<dbReference type="InterPro" id="IPR017871">
    <property type="entry name" value="ABC_transporter-like_CS"/>
</dbReference>
<dbReference type="Pfam" id="PF08352">
    <property type="entry name" value="oligo_HPY"/>
    <property type="match status" value="1"/>
</dbReference>
<evidence type="ECO:0000313" key="7">
    <source>
        <dbReference type="Proteomes" id="UP000011728"/>
    </source>
</evidence>
<evidence type="ECO:0000256" key="2">
    <source>
        <dbReference type="ARBA" id="ARBA00022448"/>
    </source>
</evidence>
<keyword evidence="7" id="KW-1185">Reference proteome</keyword>
<dbReference type="AlphaFoldDB" id="M1MB91"/>
<dbReference type="HOGENOM" id="CLU_000604_1_23_9"/>
<dbReference type="EC" id="3.6.3.24" evidence="6"/>
<name>M1MB91_9CLOT</name>
<dbReference type="eggNOG" id="COG4608">
    <property type="taxonomic scope" value="Bacteria"/>
</dbReference>
<dbReference type="Pfam" id="PF00005">
    <property type="entry name" value="ABC_tran"/>
    <property type="match status" value="1"/>
</dbReference>
<dbReference type="PANTHER" id="PTHR43776">
    <property type="entry name" value="TRANSPORT ATP-BINDING PROTEIN"/>
    <property type="match status" value="1"/>
</dbReference>
<keyword evidence="6" id="KW-0378">Hydrolase</keyword>
<dbReference type="PROSITE" id="PS50893">
    <property type="entry name" value="ABC_TRANSPORTER_2"/>
    <property type="match status" value="1"/>
</dbReference>
<dbReference type="GO" id="GO:0016887">
    <property type="term" value="F:ATP hydrolysis activity"/>
    <property type="evidence" value="ECO:0007669"/>
    <property type="project" value="InterPro"/>
</dbReference>
<dbReference type="GO" id="GO:0005524">
    <property type="term" value="F:ATP binding"/>
    <property type="evidence" value="ECO:0007669"/>
    <property type="project" value="UniProtKB-KW"/>
</dbReference>
<dbReference type="GO" id="GO:0055085">
    <property type="term" value="P:transmembrane transport"/>
    <property type="evidence" value="ECO:0007669"/>
    <property type="project" value="UniProtKB-ARBA"/>
</dbReference>
<keyword evidence="4" id="KW-0067">ATP-binding</keyword>
<dbReference type="SMART" id="SM00382">
    <property type="entry name" value="AAA"/>
    <property type="match status" value="1"/>
</dbReference>
<dbReference type="RefSeq" id="WP_015391531.1">
    <property type="nucleotide sequence ID" value="NC_020291.1"/>
</dbReference>
<evidence type="ECO:0000259" key="5">
    <source>
        <dbReference type="PROSITE" id="PS50893"/>
    </source>
</evidence>
<dbReference type="STRING" id="36745.CLSAP_14050"/>
<dbReference type="OrthoDB" id="9802772at2"/>
<dbReference type="PROSITE" id="PS00211">
    <property type="entry name" value="ABC_TRANSPORTER_1"/>
    <property type="match status" value="1"/>
</dbReference>
<dbReference type="InterPro" id="IPR013563">
    <property type="entry name" value="Oligopep_ABC_C"/>
</dbReference>
<dbReference type="Gene3D" id="3.40.50.300">
    <property type="entry name" value="P-loop containing nucleotide triphosphate hydrolases"/>
    <property type="match status" value="1"/>
</dbReference>
<keyword evidence="2" id="KW-0813">Transport</keyword>
<evidence type="ECO:0000256" key="1">
    <source>
        <dbReference type="ARBA" id="ARBA00005417"/>
    </source>
</evidence>
<dbReference type="FunFam" id="3.40.50.300:FF:000016">
    <property type="entry name" value="Oligopeptide ABC transporter ATP-binding component"/>
    <property type="match status" value="1"/>
</dbReference>
<dbReference type="CDD" id="cd03257">
    <property type="entry name" value="ABC_NikE_OppD_transporters"/>
    <property type="match status" value="1"/>
</dbReference>
<dbReference type="InterPro" id="IPR003439">
    <property type="entry name" value="ABC_transporter-like_ATP-bd"/>
</dbReference>
<evidence type="ECO:0000256" key="4">
    <source>
        <dbReference type="ARBA" id="ARBA00022840"/>
    </source>
</evidence>
<evidence type="ECO:0000313" key="6">
    <source>
        <dbReference type="EMBL" id="AGF55209.1"/>
    </source>
</evidence>
<comment type="similarity">
    <text evidence="1">Belongs to the ABC transporter superfamily.</text>
</comment>